<feature type="region of interest" description="Disordered" evidence="7">
    <location>
        <begin position="1259"/>
        <end position="1283"/>
    </location>
</feature>
<dbReference type="Pfam" id="PF18701">
    <property type="entry name" value="DUF5641"/>
    <property type="match status" value="1"/>
</dbReference>
<proteinExistence type="predicted"/>
<evidence type="ECO:0000256" key="7">
    <source>
        <dbReference type="SAM" id="MobiDB-lite"/>
    </source>
</evidence>
<dbReference type="GO" id="GO:0016787">
    <property type="term" value="F:hydrolase activity"/>
    <property type="evidence" value="ECO:0007669"/>
    <property type="project" value="UniProtKB-KW"/>
</dbReference>
<dbReference type="InterPro" id="IPR012337">
    <property type="entry name" value="RNaseH-like_sf"/>
</dbReference>
<dbReference type="Gene3D" id="1.10.340.70">
    <property type="match status" value="1"/>
</dbReference>
<evidence type="ECO:0000313" key="10">
    <source>
        <dbReference type="Proteomes" id="UP000499080"/>
    </source>
</evidence>
<dbReference type="OrthoDB" id="6418967at2759"/>
<evidence type="ECO:0000256" key="3">
    <source>
        <dbReference type="ARBA" id="ARBA00022722"/>
    </source>
</evidence>
<keyword evidence="1" id="KW-0808">Transferase</keyword>
<dbReference type="InterPro" id="IPR036397">
    <property type="entry name" value="RNaseH_sf"/>
</dbReference>
<dbReference type="InterPro" id="IPR041588">
    <property type="entry name" value="Integrase_H2C2"/>
</dbReference>
<dbReference type="InterPro" id="IPR041373">
    <property type="entry name" value="RT_RNaseH"/>
</dbReference>
<keyword evidence="10" id="KW-1185">Reference proteome</keyword>
<dbReference type="Pfam" id="PF17921">
    <property type="entry name" value="Integrase_H2C2"/>
    <property type="match status" value="1"/>
</dbReference>
<comment type="caution">
    <text evidence="9">The sequence shown here is derived from an EMBL/GenBank/DDBJ whole genome shotgun (WGS) entry which is preliminary data.</text>
</comment>
<dbReference type="InterPro" id="IPR001584">
    <property type="entry name" value="Integrase_cat-core"/>
</dbReference>
<protein>
    <submittedName>
        <fullName evidence="9">Transposon Ty3-I Gag-Pol polyprotein</fullName>
    </submittedName>
</protein>
<accession>A0A4Y2VSE0</accession>
<dbReference type="Pfam" id="PF05380">
    <property type="entry name" value="Peptidase_A17"/>
    <property type="match status" value="1"/>
</dbReference>
<dbReference type="EMBL" id="BGPR01050862">
    <property type="protein sequence ID" value="GBO27815.1"/>
    <property type="molecule type" value="Genomic_DNA"/>
</dbReference>
<keyword evidence="5" id="KW-0378">Hydrolase</keyword>
<gene>
    <name evidence="9" type="primary">TY3B-I_1028</name>
    <name evidence="9" type="ORF">AVEN_274714_1</name>
</gene>
<dbReference type="GO" id="GO:0004519">
    <property type="term" value="F:endonuclease activity"/>
    <property type="evidence" value="ECO:0007669"/>
    <property type="project" value="UniProtKB-KW"/>
</dbReference>
<sequence>MQQLWLLKLDWYEILPPDISQQWENFIKTLPDLEKIKIPRCFLETNAIRVILHGFAYASSKGYGAVIYFQTVPINEESNCRLLCSKSRVAPTKIMTIPRLELSACLLLLKLTHKVISALKMQIESVQLWSDSTIALAWINTPPNLLKTFVSNRVSQIQQLTKDFQWKHIPSECNPADLISRGLDVKALAANDLWWKGPDLENLTASTPDSLPVSSFVTDECYSNELKTIPKLTLKLNIDSNFIDNLLDLTNNFHKLIRILAFIFRFITNCKSDVKQRDSLTLEEYGKAEIFLINHFQARYFAPEIACLKKGSSVSQSSKLKFLNPFIDKDGCIRVGGRISYSNVSCNQKHPIILPAGNKLVKLIFQYYHKRDFHVGQQALLNTVRLKYWPLGGRSIARKVVHECVECFKNKPVMANQIMRDLPQERVTPSSPFQNAGLDLCGPFLIQYKGQRKGTYQKVYVVIFVCMATKAVHIDFVSDLTADAIIATLKRFFARRGKSSILFSDNATNFTGASAELKRLYKLVIKKETIANLLASEGIKWKFLPPRAPNFGGLWEAGVKSFKYHLKREVGSSKLTLEEFLTVIVQIEGILNSRPLTPLSTDTDDFQVLTPGHFLIGKPINAIPEPDVTDKKDNLLNKWQKTQKYVQIIWKRWQNSYLSNLQQRTKWLFKQPSVIPGMMVLIKDPQLPNCSWAIGRIIKSIPGPDGNIRVVDVRTSKGSYRRPLSKIETKIHSDASGYGIGAVLVQVQDGKERPLAYASRSLTAAEKNYSTTEKECLAVVWAISKFRPYLFGRPFTVVTDHHSLCWLANLKDPSGRLARWALRLQEYDINIVYKSGRKHFDADSLSRKPLFESVVENCEIPSLAAITDYRREQLKDKHLKSIIRTLEKGDGYQSYQMRNNVLYKRNYDPMRQQWLLVIPKQLRSDVLTSLHDAPTSGHLGFAKTECQRRKSPPQLPSGQLHPIKPPDIPFNKIGVDLLGRFPITRNGNRWIIVCTDYLTRFTLTKALPTAEATEIATFLVEEIILKHGAPREMISDRGRSFLSNFVKNINQLCQTSHLLMTAYHPQTNGLTERFNKTLADMLSMYVDVEQRNWDTILPFVTFAYNSAKQDTTGFSPFFLVHGRDIETPLDVILPHDTENHADNYVLQLITRAEEARQLAKLHILDAQAVDKRRYDERHRPVNYNVGDLVWVFTPIRKVGLSEKLLRRYFGPYRITRRLSDVTYEVQSIEVNSRRQSKKDIVHVLRLKPYCDPQKQLDDAGAHRIPRRPVTRSHARLQRDADSS</sequence>
<evidence type="ECO:0000256" key="2">
    <source>
        <dbReference type="ARBA" id="ARBA00022695"/>
    </source>
</evidence>
<dbReference type="GO" id="GO:0042575">
    <property type="term" value="C:DNA polymerase complex"/>
    <property type="evidence" value="ECO:0007669"/>
    <property type="project" value="UniProtKB-ARBA"/>
</dbReference>
<dbReference type="FunFam" id="3.10.20.370:FF:000001">
    <property type="entry name" value="Retrovirus-related Pol polyprotein from transposon 17.6-like protein"/>
    <property type="match status" value="1"/>
</dbReference>
<name>A0A4Y2VSE0_ARAVE</name>
<keyword evidence="3" id="KW-0540">Nuclease</keyword>
<keyword evidence="6" id="KW-0695">RNA-directed DNA polymerase</keyword>
<dbReference type="Pfam" id="PF17917">
    <property type="entry name" value="RT_RNaseH"/>
    <property type="match status" value="1"/>
</dbReference>
<reference evidence="9 10" key="1">
    <citation type="journal article" date="2019" name="Sci. Rep.">
        <title>Orb-weaving spider Araneus ventricosus genome elucidates the spidroin gene catalogue.</title>
        <authorList>
            <person name="Kono N."/>
            <person name="Nakamura H."/>
            <person name="Ohtoshi R."/>
            <person name="Moran D.A.P."/>
            <person name="Shinohara A."/>
            <person name="Yoshida Y."/>
            <person name="Fujiwara M."/>
            <person name="Mori M."/>
            <person name="Tomita M."/>
            <person name="Arakawa K."/>
        </authorList>
    </citation>
    <scope>NUCLEOTIDE SEQUENCE [LARGE SCALE GENOMIC DNA]</scope>
</reference>
<evidence type="ECO:0000256" key="6">
    <source>
        <dbReference type="ARBA" id="ARBA00022918"/>
    </source>
</evidence>
<dbReference type="InterPro" id="IPR054465">
    <property type="entry name" value="Integrase_p58-like_C"/>
</dbReference>
<keyword evidence="4" id="KW-0255">Endonuclease</keyword>
<feature type="compositionally biased region" description="Basic residues" evidence="7">
    <location>
        <begin position="1263"/>
        <end position="1275"/>
    </location>
</feature>
<dbReference type="Pfam" id="PF22938">
    <property type="entry name" value="Integrase_p58_C"/>
    <property type="match status" value="1"/>
</dbReference>
<dbReference type="Gene3D" id="3.10.20.370">
    <property type="match status" value="1"/>
</dbReference>
<dbReference type="SUPFAM" id="SSF53098">
    <property type="entry name" value="Ribonuclease H-like"/>
    <property type="match status" value="2"/>
</dbReference>
<organism evidence="9 10">
    <name type="scientific">Araneus ventricosus</name>
    <name type="common">Orbweaver spider</name>
    <name type="synonym">Epeira ventricosa</name>
    <dbReference type="NCBI Taxonomy" id="182803"/>
    <lineage>
        <taxon>Eukaryota</taxon>
        <taxon>Metazoa</taxon>
        <taxon>Ecdysozoa</taxon>
        <taxon>Arthropoda</taxon>
        <taxon>Chelicerata</taxon>
        <taxon>Arachnida</taxon>
        <taxon>Araneae</taxon>
        <taxon>Araneomorphae</taxon>
        <taxon>Entelegynae</taxon>
        <taxon>Araneoidea</taxon>
        <taxon>Araneidae</taxon>
        <taxon>Araneus</taxon>
    </lineage>
</organism>
<dbReference type="PROSITE" id="PS50994">
    <property type="entry name" value="INTEGRASE"/>
    <property type="match status" value="2"/>
</dbReference>
<dbReference type="InterPro" id="IPR040676">
    <property type="entry name" value="DUF5641"/>
</dbReference>
<evidence type="ECO:0000313" key="9">
    <source>
        <dbReference type="EMBL" id="GBO27815.1"/>
    </source>
</evidence>
<keyword evidence="2" id="KW-0548">Nucleotidyltransferase</keyword>
<dbReference type="FunFam" id="3.30.420.10:FF:000032">
    <property type="entry name" value="Retrovirus-related Pol polyprotein from transposon 297-like Protein"/>
    <property type="match status" value="1"/>
</dbReference>
<dbReference type="GO" id="GO:0003964">
    <property type="term" value="F:RNA-directed DNA polymerase activity"/>
    <property type="evidence" value="ECO:0007669"/>
    <property type="project" value="UniProtKB-KW"/>
</dbReference>
<dbReference type="PANTHER" id="PTHR47331">
    <property type="entry name" value="PHD-TYPE DOMAIN-CONTAINING PROTEIN"/>
    <property type="match status" value="1"/>
</dbReference>
<dbReference type="Gene3D" id="3.30.420.10">
    <property type="entry name" value="Ribonuclease H-like superfamily/Ribonuclease H"/>
    <property type="match status" value="2"/>
</dbReference>
<evidence type="ECO:0000256" key="1">
    <source>
        <dbReference type="ARBA" id="ARBA00022679"/>
    </source>
</evidence>
<dbReference type="InterPro" id="IPR008042">
    <property type="entry name" value="Retrotrans_Pao"/>
</dbReference>
<dbReference type="InterPro" id="IPR043502">
    <property type="entry name" value="DNA/RNA_pol_sf"/>
</dbReference>
<evidence type="ECO:0000259" key="8">
    <source>
        <dbReference type="PROSITE" id="PS50994"/>
    </source>
</evidence>
<dbReference type="CDD" id="cd09274">
    <property type="entry name" value="RNase_HI_RT_Ty3"/>
    <property type="match status" value="1"/>
</dbReference>
<feature type="domain" description="Integrase catalytic" evidence="8">
    <location>
        <begin position="965"/>
        <end position="1124"/>
    </location>
</feature>
<evidence type="ECO:0000256" key="5">
    <source>
        <dbReference type="ARBA" id="ARBA00022801"/>
    </source>
</evidence>
<dbReference type="SUPFAM" id="SSF56672">
    <property type="entry name" value="DNA/RNA polymerases"/>
    <property type="match status" value="1"/>
</dbReference>
<feature type="domain" description="Integrase catalytic" evidence="8">
    <location>
        <begin position="428"/>
        <end position="619"/>
    </location>
</feature>
<dbReference type="Proteomes" id="UP000499080">
    <property type="component" value="Unassembled WGS sequence"/>
</dbReference>
<dbReference type="GO" id="GO:0003676">
    <property type="term" value="F:nucleic acid binding"/>
    <property type="evidence" value="ECO:0007669"/>
    <property type="project" value="InterPro"/>
</dbReference>
<dbReference type="GO" id="GO:0015074">
    <property type="term" value="P:DNA integration"/>
    <property type="evidence" value="ECO:0007669"/>
    <property type="project" value="InterPro"/>
</dbReference>
<evidence type="ECO:0000256" key="4">
    <source>
        <dbReference type="ARBA" id="ARBA00022759"/>
    </source>
</evidence>